<evidence type="ECO:0000313" key="1">
    <source>
        <dbReference type="EMBL" id="VUZ38858.1"/>
    </source>
</evidence>
<organism evidence="1 2">
    <name type="scientific">Hymenolepis diminuta</name>
    <name type="common">Rat tapeworm</name>
    <dbReference type="NCBI Taxonomy" id="6216"/>
    <lineage>
        <taxon>Eukaryota</taxon>
        <taxon>Metazoa</taxon>
        <taxon>Spiralia</taxon>
        <taxon>Lophotrochozoa</taxon>
        <taxon>Platyhelminthes</taxon>
        <taxon>Cestoda</taxon>
        <taxon>Eucestoda</taxon>
        <taxon>Cyclophyllidea</taxon>
        <taxon>Hymenolepididae</taxon>
        <taxon>Hymenolepis</taxon>
    </lineage>
</organism>
<dbReference type="AlphaFoldDB" id="A0A564XWD5"/>
<name>A0A564XWD5_HYMDI</name>
<accession>A0A564XWD5</accession>
<proteinExistence type="predicted"/>
<evidence type="ECO:0000313" key="2">
    <source>
        <dbReference type="Proteomes" id="UP000321570"/>
    </source>
</evidence>
<keyword evidence="2" id="KW-1185">Reference proteome</keyword>
<reference evidence="1 2" key="1">
    <citation type="submission" date="2019-07" db="EMBL/GenBank/DDBJ databases">
        <authorList>
            <person name="Jastrzebski P J."/>
            <person name="Paukszto L."/>
            <person name="Jastrzebski P J."/>
        </authorList>
    </citation>
    <scope>NUCLEOTIDE SEQUENCE [LARGE SCALE GENOMIC DNA]</scope>
    <source>
        <strain evidence="1 2">WMS-il1</strain>
    </source>
</reference>
<sequence length="63" mass="7193">MRLDSFVCQENIVNDFIIISRRSTRLHGTARCGEITKRRVTSSKNAVVCVEIDCLPSHFHCTK</sequence>
<dbReference type="Proteomes" id="UP000321570">
    <property type="component" value="Unassembled WGS sequence"/>
</dbReference>
<dbReference type="EMBL" id="CABIJS010000008">
    <property type="protein sequence ID" value="VUZ38858.1"/>
    <property type="molecule type" value="Genomic_DNA"/>
</dbReference>
<gene>
    <name evidence="1" type="ORF">WMSIL1_LOCUS254</name>
</gene>
<protein>
    <submittedName>
        <fullName evidence="1">Uncharacterized protein</fullName>
    </submittedName>
</protein>